<reference evidence="1 2" key="2">
    <citation type="submission" date="2013-09" db="EMBL/GenBank/DDBJ databases">
        <title>Whole genome comparison of six Crocosphaera watsonii strains with differing phenotypes.</title>
        <authorList>
            <person name="Bench S.R."/>
            <person name="Heller P."/>
            <person name="Frank I."/>
            <person name="Arciniega M."/>
            <person name="Shilova I.N."/>
            <person name="Zehr J.P."/>
        </authorList>
    </citation>
    <scope>NUCLEOTIDE SEQUENCE [LARGE SCALE GENOMIC DNA]</scope>
    <source>
        <strain evidence="1 2">WH 0401</strain>
    </source>
</reference>
<organism evidence="1 2">
    <name type="scientific">Crocosphaera watsonii WH 0401</name>
    <dbReference type="NCBI Taxonomy" id="555881"/>
    <lineage>
        <taxon>Bacteria</taxon>
        <taxon>Bacillati</taxon>
        <taxon>Cyanobacteriota</taxon>
        <taxon>Cyanophyceae</taxon>
        <taxon>Oscillatoriophycideae</taxon>
        <taxon>Chroococcales</taxon>
        <taxon>Aphanothecaceae</taxon>
        <taxon>Crocosphaera</taxon>
    </lineage>
</organism>
<reference evidence="1 2" key="1">
    <citation type="submission" date="2013-01" db="EMBL/GenBank/DDBJ databases">
        <authorList>
            <person name="Bench S."/>
        </authorList>
    </citation>
    <scope>NUCLEOTIDE SEQUENCE [LARGE SCALE GENOMIC DNA]</scope>
    <source>
        <strain evidence="1 2">WH 0401</strain>
    </source>
</reference>
<sequence>MLLGENITEEHRDLLEANYQRVVITLKKGVKHENQNL</sequence>
<evidence type="ECO:0000313" key="2">
    <source>
        <dbReference type="Proteomes" id="UP000018198"/>
    </source>
</evidence>
<dbReference type="AlphaFoldDB" id="T2J6F6"/>
<gene>
    <name evidence="1" type="ORF">CWATWH0401_2773</name>
</gene>
<protein>
    <submittedName>
        <fullName evidence="1">Uncharacterized protein</fullName>
    </submittedName>
</protein>
<accession>T2J6F6</accession>
<proteinExistence type="predicted"/>
<name>T2J6F6_CROWT</name>
<comment type="caution">
    <text evidence="1">The sequence shown here is derived from an EMBL/GenBank/DDBJ whole genome shotgun (WGS) entry which is preliminary data.</text>
</comment>
<dbReference type="EMBL" id="CAQM01000211">
    <property type="protein sequence ID" value="CCQ60805.1"/>
    <property type="molecule type" value="Genomic_DNA"/>
</dbReference>
<dbReference type="Proteomes" id="UP000018198">
    <property type="component" value="Unassembled WGS sequence"/>
</dbReference>
<evidence type="ECO:0000313" key="1">
    <source>
        <dbReference type="EMBL" id="CCQ60805.1"/>
    </source>
</evidence>